<dbReference type="InterPro" id="IPR018524">
    <property type="entry name" value="DNA/RNA_endonuclease_AS"/>
</dbReference>
<evidence type="ECO:0000256" key="3">
    <source>
        <dbReference type="ARBA" id="ARBA00022722"/>
    </source>
</evidence>
<dbReference type="InterPro" id="IPR044929">
    <property type="entry name" value="DNA/RNA_non-sp_Endonuclease_sf"/>
</dbReference>
<accession>A0A0L0H7T8</accession>
<keyword evidence="11" id="KW-0812">Transmembrane</keyword>
<dbReference type="Pfam" id="PF01223">
    <property type="entry name" value="Endonuclease_NS"/>
    <property type="match status" value="1"/>
</dbReference>
<dbReference type="RefSeq" id="XP_016605026.1">
    <property type="nucleotide sequence ID" value="XM_016755955.1"/>
</dbReference>
<dbReference type="PROSITE" id="PS01070">
    <property type="entry name" value="NUCLEASE_NON_SPEC"/>
    <property type="match status" value="1"/>
</dbReference>
<keyword evidence="5 10" id="KW-0255">Endonuclease</keyword>
<dbReference type="InterPro" id="IPR044925">
    <property type="entry name" value="His-Me_finger_sf"/>
</dbReference>
<dbReference type="EMBL" id="KQ257466">
    <property type="protein sequence ID" value="KNC96986.1"/>
    <property type="molecule type" value="Genomic_DNA"/>
</dbReference>
<evidence type="ECO:0000313" key="14">
    <source>
        <dbReference type="EMBL" id="KNC96986.1"/>
    </source>
</evidence>
<dbReference type="GO" id="GO:0005829">
    <property type="term" value="C:cytosol"/>
    <property type="evidence" value="ECO:0007669"/>
    <property type="project" value="EnsemblFungi"/>
</dbReference>
<feature type="binding site" evidence="9">
    <location>
        <position position="190"/>
    </location>
    <ligand>
        <name>Mg(2+)</name>
        <dbReference type="ChEBI" id="CHEBI:18420"/>
        <note>catalytic</note>
    </ligand>
</feature>
<gene>
    <name evidence="14" type="ORF">SPPG_07803</name>
</gene>
<dbReference type="GO" id="GO:0006401">
    <property type="term" value="P:RNA catabolic process"/>
    <property type="evidence" value="ECO:0007669"/>
    <property type="project" value="EnsemblFungi"/>
</dbReference>
<dbReference type="Proteomes" id="UP000053201">
    <property type="component" value="Unassembled WGS sequence"/>
</dbReference>
<evidence type="ECO:0000256" key="2">
    <source>
        <dbReference type="ARBA" id="ARBA00010052"/>
    </source>
</evidence>
<evidence type="ECO:0000256" key="9">
    <source>
        <dbReference type="PIRSR" id="PIRSR640255-2"/>
    </source>
</evidence>
<evidence type="ECO:0000256" key="7">
    <source>
        <dbReference type="ARBA" id="ARBA00022842"/>
    </source>
</evidence>
<keyword evidence="11" id="KW-1133">Transmembrane helix</keyword>
<dbReference type="GO" id="GO:0005634">
    <property type="term" value="C:nucleus"/>
    <property type="evidence" value="ECO:0007669"/>
    <property type="project" value="EnsemblFungi"/>
</dbReference>
<evidence type="ECO:0000256" key="10">
    <source>
        <dbReference type="RuleBase" id="RU366055"/>
    </source>
</evidence>
<dbReference type="SMART" id="SM00892">
    <property type="entry name" value="Endonuclease_NS"/>
    <property type="match status" value="1"/>
</dbReference>
<dbReference type="GO" id="GO:0000014">
    <property type="term" value="F:single-stranded DNA endodeoxyribonuclease activity"/>
    <property type="evidence" value="ECO:0007669"/>
    <property type="project" value="EnsemblFungi"/>
</dbReference>
<feature type="transmembrane region" description="Helical" evidence="11">
    <location>
        <begin position="6"/>
        <end position="27"/>
    </location>
</feature>
<evidence type="ECO:0000256" key="1">
    <source>
        <dbReference type="ARBA" id="ARBA00001946"/>
    </source>
</evidence>
<dbReference type="GO" id="GO:0004521">
    <property type="term" value="F:RNA endonuclease activity"/>
    <property type="evidence" value="ECO:0007669"/>
    <property type="project" value="EnsemblFungi"/>
</dbReference>
<dbReference type="Gene3D" id="3.40.570.10">
    <property type="entry name" value="Extracellular Endonuclease, subunit A"/>
    <property type="match status" value="1"/>
</dbReference>
<keyword evidence="11" id="KW-0472">Membrane</keyword>
<dbReference type="GO" id="GO:0051607">
    <property type="term" value="P:defense response to virus"/>
    <property type="evidence" value="ECO:0007669"/>
    <property type="project" value="EnsemblFungi"/>
</dbReference>
<dbReference type="PANTHER" id="PTHR13966:SF5">
    <property type="entry name" value="ENDONUCLEASE G, MITOCHONDRIAL"/>
    <property type="match status" value="1"/>
</dbReference>
<dbReference type="GO" id="GO:0046872">
    <property type="term" value="F:metal ion binding"/>
    <property type="evidence" value="ECO:0007669"/>
    <property type="project" value="UniProtKB-KW"/>
</dbReference>
<keyword evidence="3 10" id="KW-0540">Nuclease</keyword>
<evidence type="ECO:0000256" key="4">
    <source>
        <dbReference type="ARBA" id="ARBA00022723"/>
    </source>
</evidence>
<evidence type="ECO:0000256" key="5">
    <source>
        <dbReference type="ARBA" id="ARBA00022759"/>
    </source>
</evidence>
<evidence type="ECO:0000256" key="11">
    <source>
        <dbReference type="SAM" id="Phobius"/>
    </source>
</evidence>
<dbReference type="GO" id="GO:0006309">
    <property type="term" value="P:apoptotic DNA fragmentation"/>
    <property type="evidence" value="ECO:0007669"/>
    <property type="project" value="EnsemblFungi"/>
</dbReference>
<reference evidence="14 15" key="1">
    <citation type="submission" date="2009-08" db="EMBL/GenBank/DDBJ databases">
        <title>The Genome Sequence of Spizellomyces punctatus strain DAOM BR117.</title>
        <authorList>
            <consortium name="The Broad Institute Genome Sequencing Platform"/>
            <person name="Russ C."/>
            <person name="Cuomo C."/>
            <person name="Shea T."/>
            <person name="Young S.K."/>
            <person name="Zeng Q."/>
            <person name="Koehrsen M."/>
            <person name="Haas B."/>
            <person name="Borodovsky M."/>
            <person name="Guigo R."/>
            <person name="Alvarado L."/>
            <person name="Berlin A."/>
            <person name="Bochicchio J."/>
            <person name="Borenstein D."/>
            <person name="Chapman S."/>
            <person name="Chen Z."/>
            <person name="Engels R."/>
            <person name="Freedman E."/>
            <person name="Gellesch M."/>
            <person name="Goldberg J."/>
            <person name="Griggs A."/>
            <person name="Gujja S."/>
            <person name="Heiman D."/>
            <person name="Hepburn T."/>
            <person name="Howarth C."/>
            <person name="Jen D."/>
            <person name="Larson L."/>
            <person name="Lewis B."/>
            <person name="Mehta T."/>
            <person name="Park D."/>
            <person name="Pearson M."/>
            <person name="Roberts A."/>
            <person name="Saif S."/>
            <person name="Shenoy N."/>
            <person name="Sisk P."/>
            <person name="Stolte C."/>
            <person name="Sykes S."/>
            <person name="Thomson T."/>
            <person name="Walk T."/>
            <person name="White J."/>
            <person name="Yandava C."/>
            <person name="Burger G."/>
            <person name="Gray M.W."/>
            <person name="Holland P.W.H."/>
            <person name="King N."/>
            <person name="Lang F.B.F."/>
            <person name="Roger A.J."/>
            <person name="Ruiz-Trillo I."/>
            <person name="Lander E."/>
            <person name="Nusbaum C."/>
        </authorList>
    </citation>
    <scope>NUCLEOTIDE SEQUENCE [LARGE SCALE GENOMIC DNA]</scope>
    <source>
        <strain evidence="14 15">DAOM BR117</strain>
    </source>
</reference>
<dbReference type="PANTHER" id="PTHR13966">
    <property type="entry name" value="ENDONUCLEASE RELATED"/>
    <property type="match status" value="1"/>
</dbReference>
<evidence type="ECO:0000256" key="8">
    <source>
        <dbReference type="PIRSR" id="PIRSR640255-1"/>
    </source>
</evidence>
<keyword evidence="7" id="KW-0460">Magnesium</keyword>
<dbReference type="InterPro" id="IPR040255">
    <property type="entry name" value="Non-specific_endonuclease"/>
</dbReference>
<feature type="domain" description="DNA/RNA non-specific endonuclease/pyrophosphatase/phosphodiesterase" evidence="13">
    <location>
        <begin position="77"/>
        <end position="303"/>
    </location>
</feature>
<dbReference type="VEuPathDB" id="FungiDB:SPPG_07803"/>
<dbReference type="SMART" id="SM00477">
    <property type="entry name" value="NUC"/>
    <property type="match status" value="1"/>
</dbReference>
<name>A0A0L0H7T8_SPIPD</name>
<keyword evidence="15" id="KW-1185">Reference proteome</keyword>
<organism evidence="14 15">
    <name type="scientific">Spizellomyces punctatus (strain DAOM BR117)</name>
    <dbReference type="NCBI Taxonomy" id="645134"/>
    <lineage>
        <taxon>Eukaryota</taxon>
        <taxon>Fungi</taxon>
        <taxon>Fungi incertae sedis</taxon>
        <taxon>Chytridiomycota</taxon>
        <taxon>Chytridiomycota incertae sedis</taxon>
        <taxon>Chytridiomycetes</taxon>
        <taxon>Spizellomycetales</taxon>
        <taxon>Spizellomycetaceae</taxon>
        <taxon>Spizellomyces</taxon>
    </lineage>
</organism>
<dbReference type="AlphaFoldDB" id="A0A0L0H7T8"/>
<dbReference type="GO" id="GO:0005743">
    <property type="term" value="C:mitochondrial inner membrane"/>
    <property type="evidence" value="ECO:0007669"/>
    <property type="project" value="EnsemblFungi"/>
</dbReference>
<comment type="similarity">
    <text evidence="2 10">Belongs to the DNA/RNA non-specific endonuclease family.</text>
</comment>
<protein>
    <recommendedName>
        <fullName evidence="10">Endonuclease</fullName>
        <ecNumber evidence="10">3.1.30.-</ecNumber>
    </recommendedName>
</protein>
<dbReference type="GO" id="GO:0003676">
    <property type="term" value="F:nucleic acid binding"/>
    <property type="evidence" value="ECO:0007669"/>
    <property type="project" value="InterPro"/>
</dbReference>
<feature type="domain" description="ENPP1-3/EXOG-like endonuclease/phosphodiesterase" evidence="12">
    <location>
        <begin position="78"/>
        <end position="303"/>
    </location>
</feature>
<dbReference type="SUPFAM" id="SSF54060">
    <property type="entry name" value="His-Me finger endonucleases"/>
    <property type="match status" value="1"/>
</dbReference>
<evidence type="ECO:0000259" key="13">
    <source>
        <dbReference type="SMART" id="SM00892"/>
    </source>
</evidence>
<dbReference type="OrthoDB" id="5418055at2759"/>
<evidence type="ECO:0000256" key="6">
    <source>
        <dbReference type="ARBA" id="ARBA00022801"/>
    </source>
</evidence>
<dbReference type="InterPro" id="IPR020821">
    <property type="entry name" value="ENPP1-3/EXOG-like_nuc-like"/>
</dbReference>
<dbReference type="CDD" id="cd00091">
    <property type="entry name" value="NUC"/>
    <property type="match status" value="1"/>
</dbReference>
<comment type="cofactor">
    <cofactor evidence="1 10">
        <name>Mg(2+)</name>
        <dbReference type="ChEBI" id="CHEBI:18420"/>
    </cofactor>
</comment>
<dbReference type="GO" id="GO:0006310">
    <property type="term" value="P:DNA recombination"/>
    <property type="evidence" value="ECO:0007669"/>
    <property type="project" value="EnsemblFungi"/>
</dbReference>
<evidence type="ECO:0000313" key="15">
    <source>
        <dbReference type="Proteomes" id="UP000053201"/>
    </source>
</evidence>
<proteinExistence type="inferred from homology"/>
<dbReference type="InParanoid" id="A0A0L0H7T8"/>
<sequence length="331" mass="36757">MPVSRLTAAVAFGAGAVLGGLGGIALYKRTQKTEVIVPHVPATLPPTLPTDVTEQPVHKAKEIMKFGFPGPVSDLLYRQAYVTSYNRSLRNPNWVAEHLTAATLEGKSNSSTSLIVVDEANLDKPDRSHSTFREDLRIPRLFRAKLKDYVKTGYDRGHLAPAADVRDSQEAINETFLLTNISPQVGKGFNRNYWFYFESFVRSLTKVFDDVYVITGPLYLPKVGEDGRSYVKYEVIGDPPNTAVPTHFYKVVLGVKGKEHALQGFVLPNEPIENTASLEAFTMPLDAIERAAGLVFFPDLNRLAYKPLCAVTKCDITHMLEASKKASKWRL</sequence>
<feature type="active site" description="Proton acceptor" evidence="8">
    <location>
        <position position="158"/>
    </location>
</feature>
<dbReference type="GeneID" id="27690992"/>
<dbReference type="GO" id="GO:0004529">
    <property type="term" value="F:DNA exonuclease activity"/>
    <property type="evidence" value="ECO:0007669"/>
    <property type="project" value="EnsemblFungi"/>
</dbReference>
<dbReference type="STRING" id="645134.A0A0L0H7T8"/>
<dbReference type="eggNOG" id="KOG3721">
    <property type="taxonomic scope" value="Eukaryota"/>
</dbReference>
<evidence type="ECO:0000259" key="12">
    <source>
        <dbReference type="SMART" id="SM00477"/>
    </source>
</evidence>
<dbReference type="InterPro" id="IPR001604">
    <property type="entry name" value="Endo_G_ENPP1-like_dom"/>
</dbReference>
<dbReference type="EC" id="3.1.30.-" evidence="10"/>
<dbReference type="OMA" id="YVMPNQV"/>
<keyword evidence="6 10" id="KW-0378">Hydrolase</keyword>
<dbReference type="FunCoup" id="A0A0L0H7T8">
    <property type="interactions" value="138"/>
</dbReference>
<keyword evidence="4 9" id="KW-0479">Metal-binding</keyword>